<dbReference type="Gene3D" id="3.40.50.720">
    <property type="entry name" value="NAD(P)-binding Rossmann-like Domain"/>
    <property type="match status" value="1"/>
</dbReference>
<comment type="pathway">
    <text evidence="1">Amino-acid biosynthesis; L-tyrosine biosynthesis; (4-hydroxyphenyl)pyruvate from prephenate (NAD(+) route): step 1/1.</text>
</comment>
<dbReference type="InterPro" id="IPR046826">
    <property type="entry name" value="PDH_N"/>
</dbReference>
<organism evidence="12 13">
    <name type="scientific">Arsenicitalea aurantiaca</name>
    <dbReference type="NCBI Taxonomy" id="1783274"/>
    <lineage>
        <taxon>Bacteria</taxon>
        <taxon>Pseudomonadati</taxon>
        <taxon>Pseudomonadota</taxon>
        <taxon>Alphaproteobacteria</taxon>
        <taxon>Hyphomicrobiales</taxon>
        <taxon>Devosiaceae</taxon>
        <taxon>Arsenicitalea</taxon>
    </lineage>
</organism>
<keyword evidence="6" id="KW-0560">Oxidoreductase</keyword>
<evidence type="ECO:0000313" key="12">
    <source>
        <dbReference type="EMBL" id="RUT29487.1"/>
    </source>
</evidence>
<dbReference type="SUPFAM" id="SSF48179">
    <property type="entry name" value="6-phosphogluconate dehydrogenase C-terminal domain-like"/>
    <property type="match status" value="1"/>
</dbReference>
<evidence type="ECO:0000256" key="3">
    <source>
        <dbReference type="ARBA" id="ARBA00012068"/>
    </source>
</evidence>
<keyword evidence="8" id="KW-0057">Aromatic amino acid biosynthesis</keyword>
<dbReference type="Pfam" id="PF02153">
    <property type="entry name" value="PDH_N"/>
    <property type="match status" value="1"/>
</dbReference>
<evidence type="ECO:0000256" key="8">
    <source>
        <dbReference type="ARBA" id="ARBA00023141"/>
    </source>
</evidence>
<evidence type="ECO:0000256" key="4">
    <source>
        <dbReference type="ARBA" id="ARBA00022498"/>
    </source>
</evidence>
<dbReference type="GO" id="GO:0004665">
    <property type="term" value="F:prephenate dehydrogenase (NADP+) activity"/>
    <property type="evidence" value="ECO:0007669"/>
    <property type="project" value="InterPro"/>
</dbReference>
<keyword evidence="7" id="KW-0520">NAD</keyword>
<dbReference type="EC" id="1.3.1.12" evidence="3"/>
<comment type="similarity">
    <text evidence="2">Belongs to the prephenate/arogenate dehydrogenase family.</text>
</comment>
<dbReference type="GO" id="GO:0006571">
    <property type="term" value="P:tyrosine biosynthetic process"/>
    <property type="evidence" value="ECO:0007669"/>
    <property type="project" value="UniProtKB-KW"/>
</dbReference>
<feature type="region of interest" description="Disordered" evidence="10">
    <location>
        <begin position="291"/>
        <end position="318"/>
    </location>
</feature>
<dbReference type="EMBL" id="RZNJ01000005">
    <property type="protein sequence ID" value="RUT29487.1"/>
    <property type="molecule type" value="Genomic_DNA"/>
</dbReference>
<feature type="domain" description="Prephenate/arogenate dehydrogenase" evidence="11">
    <location>
        <begin position="3"/>
        <end position="292"/>
    </location>
</feature>
<evidence type="ECO:0000313" key="13">
    <source>
        <dbReference type="Proteomes" id="UP000281547"/>
    </source>
</evidence>
<dbReference type="Gene3D" id="1.10.3660.10">
    <property type="entry name" value="6-phosphogluconate dehydrogenase C-terminal like domain"/>
    <property type="match status" value="1"/>
</dbReference>
<gene>
    <name evidence="12" type="ORF">EMQ25_15120</name>
</gene>
<comment type="catalytic activity">
    <reaction evidence="9">
        <text>prephenate + NAD(+) = 3-(4-hydroxyphenyl)pyruvate + CO2 + NADH</text>
        <dbReference type="Rhea" id="RHEA:13869"/>
        <dbReference type="ChEBI" id="CHEBI:16526"/>
        <dbReference type="ChEBI" id="CHEBI:29934"/>
        <dbReference type="ChEBI" id="CHEBI:36242"/>
        <dbReference type="ChEBI" id="CHEBI:57540"/>
        <dbReference type="ChEBI" id="CHEBI:57945"/>
        <dbReference type="EC" id="1.3.1.12"/>
    </reaction>
</comment>
<dbReference type="PANTHER" id="PTHR21363">
    <property type="entry name" value="PREPHENATE DEHYDROGENASE"/>
    <property type="match status" value="1"/>
</dbReference>
<dbReference type="Pfam" id="PF20463">
    <property type="entry name" value="PDH_C"/>
    <property type="match status" value="1"/>
</dbReference>
<evidence type="ECO:0000256" key="6">
    <source>
        <dbReference type="ARBA" id="ARBA00023002"/>
    </source>
</evidence>
<comment type="caution">
    <text evidence="12">The sequence shown here is derived from an EMBL/GenBank/DDBJ whole genome shotgun (WGS) entry which is preliminary data.</text>
</comment>
<dbReference type="InterPro" id="IPR036291">
    <property type="entry name" value="NAD(P)-bd_dom_sf"/>
</dbReference>
<dbReference type="InterPro" id="IPR003099">
    <property type="entry name" value="Prephen_DH"/>
</dbReference>
<dbReference type="InterPro" id="IPR046825">
    <property type="entry name" value="PDH_C"/>
</dbReference>
<dbReference type="GO" id="GO:0070403">
    <property type="term" value="F:NAD+ binding"/>
    <property type="evidence" value="ECO:0007669"/>
    <property type="project" value="InterPro"/>
</dbReference>
<proteinExistence type="inferred from homology"/>
<evidence type="ECO:0000256" key="9">
    <source>
        <dbReference type="ARBA" id="ARBA00049260"/>
    </source>
</evidence>
<dbReference type="NCBIfam" id="NF005694">
    <property type="entry name" value="PRK07502.1"/>
    <property type="match status" value="1"/>
</dbReference>
<evidence type="ECO:0000256" key="10">
    <source>
        <dbReference type="SAM" id="MobiDB-lite"/>
    </source>
</evidence>
<name>A0A433X647_9HYPH</name>
<evidence type="ECO:0000256" key="7">
    <source>
        <dbReference type="ARBA" id="ARBA00023027"/>
    </source>
</evidence>
<keyword evidence="5" id="KW-0028">Amino-acid biosynthesis</keyword>
<dbReference type="FunFam" id="1.10.3660.10:FF:000003">
    <property type="entry name" value="Prephenate dehydrogenase"/>
    <property type="match status" value="1"/>
</dbReference>
<dbReference type="OrthoDB" id="9802008at2"/>
<dbReference type="InterPro" id="IPR050812">
    <property type="entry name" value="Preph/Arog_dehydrog"/>
</dbReference>
<evidence type="ECO:0000256" key="5">
    <source>
        <dbReference type="ARBA" id="ARBA00022605"/>
    </source>
</evidence>
<dbReference type="GO" id="GO:0008977">
    <property type="term" value="F:prephenate dehydrogenase (NAD+) activity"/>
    <property type="evidence" value="ECO:0007669"/>
    <property type="project" value="UniProtKB-EC"/>
</dbReference>
<dbReference type="PROSITE" id="PS51176">
    <property type="entry name" value="PDH_ADH"/>
    <property type="match status" value="1"/>
</dbReference>
<dbReference type="PANTHER" id="PTHR21363:SF0">
    <property type="entry name" value="PREPHENATE DEHYDROGENASE [NADP(+)]"/>
    <property type="match status" value="1"/>
</dbReference>
<dbReference type="InterPro" id="IPR008927">
    <property type="entry name" value="6-PGluconate_DH-like_C_sf"/>
</dbReference>
<keyword evidence="4" id="KW-0827">Tyrosine biosynthesis</keyword>
<evidence type="ECO:0000256" key="1">
    <source>
        <dbReference type="ARBA" id="ARBA00005067"/>
    </source>
</evidence>
<dbReference type="RefSeq" id="WP_127189477.1">
    <property type="nucleotide sequence ID" value="NZ_RZNJ01000005.1"/>
</dbReference>
<accession>A0A433X647</accession>
<dbReference type="AlphaFoldDB" id="A0A433X647"/>
<reference evidence="12 13" key="1">
    <citation type="journal article" date="2016" name="Int. J. Syst. Evol. Microbiol.">
        <title>Arsenicitalea aurantiaca gen. nov., sp. nov., a new member of the family Hyphomicrobiaceae, isolated from high-arsenic sediment.</title>
        <authorList>
            <person name="Mu Y."/>
            <person name="Zhou L."/>
            <person name="Zeng X.C."/>
            <person name="Liu L."/>
            <person name="Pan Y."/>
            <person name="Chen X."/>
            <person name="Wang J."/>
            <person name="Li S."/>
            <person name="Li W.J."/>
            <person name="Wang Y."/>
        </authorList>
    </citation>
    <scope>NUCLEOTIDE SEQUENCE [LARGE SCALE GENOMIC DNA]</scope>
    <source>
        <strain evidence="12 13">42-50</strain>
    </source>
</reference>
<dbReference type="SUPFAM" id="SSF51735">
    <property type="entry name" value="NAD(P)-binding Rossmann-fold domains"/>
    <property type="match status" value="1"/>
</dbReference>
<evidence type="ECO:0000256" key="2">
    <source>
        <dbReference type="ARBA" id="ARBA00007964"/>
    </source>
</evidence>
<keyword evidence="13" id="KW-1185">Reference proteome</keyword>
<sequence length="318" mass="33931">MFQKIALIGIGLIGSSIAHAVRRNGLAQTIAISTRKPETLAEAEALGLGDIYTLDPAEAVRDADLVILCVPVGAIGAVVEAIGPALKPGAILSDVGSVKRHVIRVCGPHVPAGVHFIPGHPLAGTEHSGPASGFAELFANRWCVLTPEPDVDRDAIARLSAFWAAMGSNVEVMEADHHDMVLAITSHVPHLVAYNIVGTVADLEADTQSEVIKFSASGFRDFTRIAASDPVMWRDVFLTNREAVLEMLGRFLEDLSRLQRAVRVGDGPALEALFTRTRAIRRSIIDAGQETSVPDFGRPHEPAPILMPGSGNGENKRD</sequence>
<dbReference type="FunFam" id="3.40.50.720:FF:000208">
    <property type="entry name" value="Prephenate dehydrogenase"/>
    <property type="match status" value="1"/>
</dbReference>
<protein>
    <recommendedName>
        <fullName evidence="3">prephenate dehydrogenase</fullName>
        <ecNumber evidence="3">1.3.1.12</ecNumber>
    </recommendedName>
</protein>
<evidence type="ECO:0000259" key="11">
    <source>
        <dbReference type="PROSITE" id="PS51176"/>
    </source>
</evidence>
<dbReference type="Proteomes" id="UP000281547">
    <property type="component" value="Unassembled WGS sequence"/>
</dbReference>